<evidence type="ECO:0000313" key="1">
    <source>
        <dbReference type="EMBL" id="EAY20256.1"/>
    </source>
</evidence>
<accession>A2DGU6</accession>
<proteinExistence type="predicted"/>
<sequence>MPFNKHSHLLFNYLLNYLQLSKKTLDIISLYRNYFIEINGKQGQFEEDINLLSETPLRVQNGYVIVNPRDSDSLSKSGFDWKNFQHYKIGSHSNLTVTTTRRNKQMIKTNMTQISHHIYAAAFNFVDNVSETPFTLELTGYLLEAEYKATILQAWDNSIKYPGKRGSNKLYLTLLGSGVFGNPIDVICNCSL</sequence>
<dbReference type="Proteomes" id="UP000001542">
    <property type="component" value="Unassembled WGS sequence"/>
</dbReference>
<gene>
    <name evidence="1" type="ORF">TVAG_192320</name>
</gene>
<reference evidence="1" key="1">
    <citation type="submission" date="2006-10" db="EMBL/GenBank/DDBJ databases">
        <authorList>
            <person name="Amadeo P."/>
            <person name="Zhao Q."/>
            <person name="Wortman J."/>
            <person name="Fraser-Liggett C."/>
            <person name="Carlton J."/>
        </authorList>
    </citation>
    <scope>NUCLEOTIDE SEQUENCE</scope>
    <source>
        <strain evidence="1">G3</strain>
    </source>
</reference>
<keyword evidence="2" id="KW-1185">Reference proteome</keyword>
<name>A2DGU6_TRIV3</name>
<reference evidence="1" key="2">
    <citation type="journal article" date="2007" name="Science">
        <title>Draft genome sequence of the sexually transmitted pathogen Trichomonas vaginalis.</title>
        <authorList>
            <person name="Carlton J.M."/>
            <person name="Hirt R.P."/>
            <person name="Silva J.C."/>
            <person name="Delcher A.L."/>
            <person name="Schatz M."/>
            <person name="Zhao Q."/>
            <person name="Wortman J.R."/>
            <person name="Bidwell S.L."/>
            <person name="Alsmark U.C.M."/>
            <person name="Besteiro S."/>
            <person name="Sicheritz-Ponten T."/>
            <person name="Noel C.J."/>
            <person name="Dacks J.B."/>
            <person name="Foster P.G."/>
            <person name="Simillion C."/>
            <person name="Van de Peer Y."/>
            <person name="Miranda-Saavedra D."/>
            <person name="Barton G.J."/>
            <person name="Westrop G.D."/>
            <person name="Mueller S."/>
            <person name="Dessi D."/>
            <person name="Fiori P.L."/>
            <person name="Ren Q."/>
            <person name="Paulsen I."/>
            <person name="Zhang H."/>
            <person name="Bastida-Corcuera F.D."/>
            <person name="Simoes-Barbosa A."/>
            <person name="Brown M.T."/>
            <person name="Hayes R.D."/>
            <person name="Mukherjee M."/>
            <person name="Okumura C.Y."/>
            <person name="Schneider R."/>
            <person name="Smith A.J."/>
            <person name="Vanacova S."/>
            <person name="Villalvazo M."/>
            <person name="Haas B.J."/>
            <person name="Pertea M."/>
            <person name="Feldblyum T.V."/>
            <person name="Utterback T.R."/>
            <person name="Shu C.L."/>
            <person name="Osoegawa K."/>
            <person name="de Jong P.J."/>
            <person name="Hrdy I."/>
            <person name="Horvathova L."/>
            <person name="Zubacova Z."/>
            <person name="Dolezal P."/>
            <person name="Malik S.B."/>
            <person name="Logsdon J.M. Jr."/>
            <person name="Henze K."/>
            <person name="Gupta A."/>
            <person name="Wang C.C."/>
            <person name="Dunne R.L."/>
            <person name="Upcroft J.A."/>
            <person name="Upcroft P."/>
            <person name="White O."/>
            <person name="Salzberg S.L."/>
            <person name="Tang P."/>
            <person name="Chiu C.-H."/>
            <person name="Lee Y.-S."/>
            <person name="Embley T.M."/>
            <person name="Coombs G.H."/>
            <person name="Mottram J.C."/>
            <person name="Tachezy J."/>
            <person name="Fraser-Liggett C.M."/>
            <person name="Johnson P.J."/>
        </authorList>
    </citation>
    <scope>NUCLEOTIDE SEQUENCE [LARGE SCALE GENOMIC DNA]</scope>
    <source>
        <strain evidence="1">G3</strain>
    </source>
</reference>
<dbReference type="VEuPathDB" id="TrichDB:TVAG_192320"/>
<protein>
    <submittedName>
        <fullName evidence="1">Uncharacterized protein</fullName>
    </submittedName>
</protein>
<dbReference type="OrthoDB" id="5207264at2759"/>
<dbReference type="VEuPathDB" id="TrichDB:TVAGG3_0878360"/>
<dbReference type="InParanoid" id="A2DGU6"/>
<dbReference type="PANTHER" id="PTHR35609">
    <property type="entry name" value="MACRO DOMAIN-CONTAINING PROTEIN"/>
    <property type="match status" value="1"/>
</dbReference>
<dbReference type="AlphaFoldDB" id="A2DGU6"/>
<dbReference type="EMBL" id="DS113199">
    <property type="protein sequence ID" value="EAY20256.1"/>
    <property type="molecule type" value="Genomic_DNA"/>
</dbReference>
<dbReference type="PANTHER" id="PTHR35609:SF1">
    <property type="entry name" value="MACRO DOMAIN-CONTAINING PROTEIN"/>
    <property type="match status" value="1"/>
</dbReference>
<organism evidence="1 2">
    <name type="scientific">Trichomonas vaginalis (strain ATCC PRA-98 / G3)</name>
    <dbReference type="NCBI Taxonomy" id="412133"/>
    <lineage>
        <taxon>Eukaryota</taxon>
        <taxon>Metamonada</taxon>
        <taxon>Parabasalia</taxon>
        <taxon>Trichomonadida</taxon>
        <taxon>Trichomonadidae</taxon>
        <taxon>Trichomonas</taxon>
    </lineage>
</organism>
<evidence type="ECO:0000313" key="2">
    <source>
        <dbReference type="Proteomes" id="UP000001542"/>
    </source>
</evidence>